<proteinExistence type="predicted"/>
<organism evidence="1 3">
    <name type="scientific">Haloarcula rubripromontorii</name>
    <dbReference type="NCBI Taxonomy" id="1705562"/>
    <lineage>
        <taxon>Archaea</taxon>
        <taxon>Methanobacteriati</taxon>
        <taxon>Methanobacteriota</taxon>
        <taxon>Stenosarchaea group</taxon>
        <taxon>Halobacteria</taxon>
        <taxon>Halobacteriales</taxon>
        <taxon>Haloarculaceae</taxon>
        <taxon>Haloarcula</taxon>
    </lineage>
</organism>
<dbReference type="PATRIC" id="fig|1705562.3.peg.1014"/>
<dbReference type="Pfam" id="PF26419">
    <property type="entry name" value="DUF8114"/>
    <property type="match status" value="1"/>
</dbReference>
<evidence type="ECO:0000313" key="1">
    <source>
        <dbReference type="EMBL" id="KOX94356.1"/>
    </source>
</evidence>
<reference evidence="2" key="2">
    <citation type="submission" date="2019-12" db="EMBL/GenBank/DDBJ databases">
        <title>The whole-genome sequencing of Haloarcula japonica strain pws8.</title>
        <authorList>
            <person name="Verma D.K."/>
            <person name="Gopal K."/>
            <person name="Prasad E.S."/>
        </authorList>
    </citation>
    <scope>NUCLEOTIDE SEQUENCE</scope>
    <source>
        <strain evidence="2">Pws8</strain>
    </source>
</reference>
<dbReference type="EMBL" id="WOWB01000001">
    <property type="protein sequence ID" value="NLV07292.1"/>
    <property type="molecule type" value="Genomic_DNA"/>
</dbReference>
<dbReference type="OrthoDB" id="341007at2157"/>
<dbReference type="RefSeq" id="WP_053966132.1">
    <property type="nucleotide sequence ID" value="NZ_JAWJXX010000009.1"/>
</dbReference>
<gene>
    <name evidence="1" type="ORF">AMS69_00395</name>
    <name evidence="2" type="ORF">GOC83_14255</name>
</gene>
<evidence type="ECO:0000313" key="2">
    <source>
        <dbReference type="EMBL" id="NLV07292.1"/>
    </source>
</evidence>
<dbReference type="AlphaFoldDB" id="A0A0N0UA59"/>
<dbReference type="InterPro" id="IPR058427">
    <property type="entry name" value="DUF8114"/>
</dbReference>
<dbReference type="STRING" id="1705562.AMS69_00395"/>
<dbReference type="Proteomes" id="UP000037729">
    <property type="component" value="Unassembled WGS sequence"/>
</dbReference>
<accession>A0A0N0UA59</accession>
<evidence type="ECO:0000313" key="3">
    <source>
        <dbReference type="Proteomes" id="UP000037729"/>
    </source>
</evidence>
<protein>
    <submittedName>
        <fullName evidence="1">Uncharacterized protein</fullName>
    </submittedName>
</protein>
<comment type="caution">
    <text evidence="1">The sequence shown here is derived from an EMBL/GenBank/DDBJ whole genome shotgun (WGS) entry which is preliminary data.</text>
</comment>
<reference evidence="1 3" key="1">
    <citation type="submission" date="2015-08" db="EMBL/GenBank/DDBJ databases">
        <title>Genomes of Isolates from Cabo Rojo, PR.</title>
        <authorList>
            <person name="Sanchez-Nieves R.L."/>
            <person name="Montalvo-Rodriguez R."/>
        </authorList>
    </citation>
    <scope>NUCLEOTIDE SEQUENCE [LARGE SCALE GENOMIC DNA]</scope>
    <source>
        <strain evidence="1 3">SL3</strain>
    </source>
</reference>
<dbReference type="Proteomes" id="UP000610611">
    <property type="component" value="Unassembled WGS sequence"/>
</dbReference>
<keyword evidence="3" id="KW-1185">Reference proteome</keyword>
<sequence length="174" mass="19517">MSKVNIGLRGWRFDEDVLGSDGRVRPLKTMEPETRQRLLVLAERVVDPCDACWLIHGDEDIEQCNVADAIYGEPMGEVVVCSDHETDFIYWFREEGGEAYAGDTDLASAFHEWFLDGNRAPEGYVGLEHVDEEPTALPEAPDRDEAIPGLEAEVEQMDEADLDTIDMDLSDLDV</sequence>
<dbReference type="EMBL" id="LIUF01000001">
    <property type="protein sequence ID" value="KOX94356.1"/>
    <property type="molecule type" value="Genomic_DNA"/>
</dbReference>
<name>A0A0N0UA59_9EURY</name>